<gene>
    <name evidence="2" type="ORF">HIJ39_11990</name>
</gene>
<evidence type="ECO:0000256" key="1">
    <source>
        <dbReference type="SAM" id="SignalP"/>
    </source>
</evidence>
<evidence type="ECO:0000313" key="2">
    <source>
        <dbReference type="EMBL" id="NMP23063.1"/>
    </source>
</evidence>
<accession>A0A7Y0L4B7</accession>
<dbReference type="Proteomes" id="UP000533476">
    <property type="component" value="Unassembled WGS sequence"/>
</dbReference>
<reference evidence="2 3" key="1">
    <citation type="submission" date="2020-04" db="EMBL/GenBank/DDBJ databases">
        <authorList>
            <person name="Zhang R."/>
            <person name="Schippers A."/>
        </authorList>
    </citation>
    <scope>NUCLEOTIDE SEQUENCE [LARGE SCALE GENOMIC DNA]</scope>
    <source>
        <strain evidence="2 3">DSM 109850</strain>
    </source>
</reference>
<keyword evidence="3" id="KW-1185">Reference proteome</keyword>
<feature type="chain" id="PRO_5030779473" evidence="1">
    <location>
        <begin position="25"/>
        <end position="160"/>
    </location>
</feature>
<name>A0A7Y0L4B7_9FIRM</name>
<proteinExistence type="predicted"/>
<sequence>MRTRMALVAAMTLMALSGCGTQQAKPPKQSVPTTPVSTLKIGPVVFKSGSVWQLNNPGGGTPRESLVIESIHGHRVGAVVYLSEFGSLIEANLKGTPSAKGNHLSLSGTVAEATVSGSSKTRPIRLLLQPVSPKTVWVTQTIPGDTVNSFSQIPFKETTS</sequence>
<evidence type="ECO:0000313" key="3">
    <source>
        <dbReference type="Proteomes" id="UP000533476"/>
    </source>
</evidence>
<feature type="signal peptide" evidence="1">
    <location>
        <begin position="1"/>
        <end position="24"/>
    </location>
</feature>
<dbReference type="AlphaFoldDB" id="A0A7Y0L4B7"/>
<keyword evidence="1" id="KW-0732">Signal</keyword>
<dbReference type="PROSITE" id="PS51257">
    <property type="entry name" value="PROKAR_LIPOPROTEIN"/>
    <property type="match status" value="1"/>
</dbReference>
<dbReference type="RefSeq" id="WP_169099987.1">
    <property type="nucleotide sequence ID" value="NZ_JABBVZ010000039.1"/>
</dbReference>
<protein>
    <submittedName>
        <fullName evidence="2">Uncharacterized protein</fullName>
    </submittedName>
</protein>
<organism evidence="2 3">
    <name type="scientific">Sulfobacillus harzensis</name>
    <dbReference type="NCBI Taxonomy" id="2729629"/>
    <lineage>
        <taxon>Bacteria</taxon>
        <taxon>Bacillati</taxon>
        <taxon>Bacillota</taxon>
        <taxon>Clostridia</taxon>
        <taxon>Eubacteriales</taxon>
        <taxon>Clostridiales Family XVII. Incertae Sedis</taxon>
        <taxon>Sulfobacillus</taxon>
    </lineage>
</organism>
<dbReference type="EMBL" id="JABBVZ010000039">
    <property type="protein sequence ID" value="NMP23063.1"/>
    <property type="molecule type" value="Genomic_DNA"/>
</dbReference>
<comment type="caution">
    <text evidence="2">The sequence shown here is derived from an EMBL/GenBank/DDBJ whole genome shotgun (WGS) entry which is preliminary data.</text>
</comment>